<dbReference type="PRINTS" id="PR00734">
    <property type="entry name" value="GLHYDRLASE7"/>
</dbReference>
<evidence type="ECO:0000313" key="11">
    <source>
        <dbReference type="EMBL" id="KAK6954789.1"/>
    </source>
</evidence>
<evidence type="ECO:0000256" key="10">
    <source>
        <dbReference type="SAM" id="SignalP"/>
    </source>
</evidence>
<dbReference type="SUPFAM" id="SSF49899">
    <property type="entry name" value="Concanavalin A-like lectins/glucanases"/>
    <property type="match status" value="1"/>
</dbReference>
<dbReference type="Pfam" id="PF00840">
    <property type="entry name" value="Glyco_hydro_7"/>
    <property type="match status" value="1"/>
</dbReference>
<dbReference type="Proteomes" id="UP001369815">
    <property type="component" value="Unassembled WGS sequence"/>
</dbReference>
<dbReference type="GO" id="GO:0030245">
    <property type="term" value="P:cellulose catabolic process"/>
    <property type="evidence" value="ECO:0007669"/>
    <property type="project" value="UniProtKB-KW"/>
</dbReference>
<dbReference type="GO" id="GO:0008810">
    <property type="term" value="F:cellulase activity"/>
    <property type="evidence" value="ECO:0007669"/>
    <property type="project" value="UniProtKB-EC"/>
</dbReference>
<keyword evidence="8 9" id="KW-0624">Polysaccharide degradation</keyword>
<evidence type="ECO:0000256" key="1">
    <source>
        <dbReference type="ARBA" id="ARBA00000966"/>
    </source>
</evidence>
<proteinExistence type="inferred from homology"/>
<dbReference type="PANTHER" id="PTHR33753">
    <property type="entry name" value="1,4-BETA-D-GLUCAN CELLOBIOHYDROLASE B"/>
    <property type="match status" value="1"/>
</dbReference>
<keyword evidence="3 9" id="KW-0378">Hydrolase</keyword>
<comment type="similarity">
    <text evidence="2 9">Belongs to the glycosyl hydrolase 7 (cellulase C) family.</text>
</comment>
<accession>A0AAX6MQ86</accession>
<sequence length="436" mass="46598">MQTVTAAWLLVSQAVAQGIGNAETHPQLTTERCTKAGGCVKQNTSIVLDASFHPLRQVDGTGSCGGYGGGALNKELCPDHEACAKNCVFDGADYEGNGVLAAGSTLTLNMYGERDGKLATLTPRVYLLDAEGDDYEILRLKNQEISFDVDVSKLICGMNGAMYLAEMNQTGARSALNPAGARYGTGYCDAQCPTLPFINGVANIDSNGACCNEMDIWEANSLASAFTAHACSEPGVYACKGDQCGTLGVCDKSGCAYNTWRMGNTTYYGPRSPPPGSSYNSNLTKFTVDTSRPFTVTTQFLTQGNPSDITKGILNEVRRLYVQDGVVIENAPVIARNMPPGDSLRMSHCQAVADNFENMGGLTNTGQSLDRGMVLAFSIWNDDKQFMNWLDAGNAGPCTYEEGSPDIIRSKRPDTSVTFMNVRWGDLGSTYNSGTA</sequence>
<dbReference type="InterPro" id="IPR001722">
    <property type="entry name" value="Glyco_hydro_7"/>
</dbReference>
<dbReference type="InterPro" id="IPR037019">
    <property type="entry name" value="Glyco_hydro_7_sf"/>
</dbReference>
<dbReference type="CDD" id="cd07999">
    <property type="entry name" value="GH7_CBH_EG"/>
    <property type="match status" value="1"/>
</dbReference>
<keyword evidence="5" id="KW-0325">Glycoprotein</keyword>
<protein>
    <recommendedName>
        <fullName evidence="9">Glucanase</fullName>
        <ecNumber evidence="9">3.2.1.-</ecNumber>
    </recommendedName>
</protein>
<keyword evidence="12" id="KW-1185">Reference proteome</keyword>
<name>A0AAX6MQ86_9PEZI</name>
<feature type="chain" id="PRO_5043960274" description="Glucanase" evidence="10">
    <location>
        <begin position="17"/>
        <end position="436"/>
    </location>
</feature>
<feature type="signal peptide" evidence="10">
    <location>
        <begin position="1"/>
        <end position="16"/>
    </location>
</feature>
<reference evidence="11 12" key="1">
    <citation type="journal article" date="2024" name="Front Chem Biol">
        <title>Unveiling the potential of Daldinia eschscholtzii MFLUCC 19-0629 through bioactivity and bioinformatics studies for enhanced sustainable agriculture production.</title>
        <authorList>
            <person name="Brooks S."/>
            <person name="Weaver J.A."/>
            <person name="Klomchit A."/>
            <person name="Alharthi S.A."/>
            <person name="Onlamun T."/>
            <person name="Nurani R."/>
            <person name="Vong T.K."/>
            <person name="Alberti F."/>
            <person name="Greco C."/>
        </authorList>
    </citation>
    <scope>NUCLEOTIDE SEQUENCE [LARGE SCALE GENOMIC DNA]</scope>
    <source>
        <strain evidence="11">MFLUCC 19-0629</strain>
    </source>
</reference>
<organism evidence="11 12">
    <name type="scientific">Daldinia eschscholtzii</name>
    <dbReference type="NCBI Taxonomy" id="292717"/>
    <lineage>
        <taxon>Eukaryota</taxon>
        <taxon>Fungi</taxon>
        <taxon>Dikarya</taxon>
        <taxon>Ascomycota</taxon>
        <taxon>Pezizomycotina</taxon>
        <taxon>Sordariomycetes</taxon>
        <taxon>Xylariomycetidae</taxon>
        <taxon>Xylariales</taxon>
        <taxon>Hypoxylaceae</taxon>
        <taxon>Daldinia</taxon>
    </lineage>
</organism>
<dbReference type="PANTHER" id="PTHR33753:SF1">
    <property type="entry name" value="ENDO-BETA-1,4-GLUCANASE CELB"/>
    <property type="match status" value="1"/>
</dbReference>
<evidence type="ECO:0000313" key="12">
    <source>
        <dbReference type="Proteomes" id="UP001369815"/>
    </source>
</evidence>
<keyword evidence="10" id="KW-0732">Signal</keyword>
<evidence type="ECO:0000256" key="4">
    <source>
        <dbReference type="ARBA" id="ARBA00023001"/>
    </source>
</evidence>
<evidence type="ECO:0000256" key="2">
    <source>
        <dbReference type="ARBA" id="ARBA00006044"/>
    </source>
</evidence>
<dbReference type="InterPro" id="IPR013320">
    <property type="entry name" value="ConA-like_dom_sf"/>
</dbReference>
<evidence type="ECO:0000256" key="7">
    <source>
        <dbReference type="ARBA" id="ARBA00023295"/>
    </source>
</evidence>
<keyword evidence="7 9" id="KW-0326">Glycosidase</keyword>
<dbReference type="EMBL" id="JBANMG010000004">
    <property type="protein sequence ID" value="KAK6954789.1"/>
    <property type="molecule type" value="Genomic_DNA"/>
</dbReference>
<dbReference type="AlphaFoldDB" id="A0AAX6MQ86"/>
<evidence type="ECO:0000256" key="3">
    <source>
        <dbReference type="ARBA" id="ARBA00022801"/>
    </source>
</evidence>
<dbReference type="EC" id="3.2.1.-" evidence="9"/>
<evidence type="ECO:0000256" key="9">
    <source>
        <dbReference type="RuleBase" id="RU361164"/>
    </source>
</evidence>
<evidence type="ECO:0000256" key="6">
    <source>
        <dbReference type="ARBA" id="ARBA00023277"/>
    </source>
</evidence>
<keyword evidence="6" id="KW-0119">Carbohydrate metabolism</keyword>
<evidence type="ECO:0000256" key="8">
    <source>
        <dbReference type="ARBA" id="ARBA00023326"/>
    </source>
</evidence>
<comment type="catalytic activity">
    <reaction evidence="1">
        <text>Endohydrolysis of (1-&gt;4)-beta-D-glucosidic linkages in cellulose, lichenin and cereal beta-D-glucans.</text>
        <dbReference type="EC" id="3.2.1.4"/>
    </reaction>
</comment>
<comment type="caution">
    <text evidence="11">The sequence shown here is derived from an EMBL/GenBank/DDBJ whole genome shotgun (WGS) entry which is preliminary data.</text>
</comment>
<evidence type="ECO:0000256" key="5">
    <source>
        <dbReference type="ARBA" id="ARBA00023180"/>
    </source>
</evidence>
<gene>
    <name evidence="11" type="ORF">Daesc_004758</name>
</gene>
<keyword evidence="4 9" id="KW-0136">Cellulose degradation</keyword>
<dbReference type="Gene3D" id="2.70.100.10">
    <property type="entry name" value="Glycoside hydrolase, family 7, domain"/>
    <property type="match status" value="1"/>
</dbReference>